<dbReference type="AlphaFoldDB" id="A0A2H6MVJ8"/>
<sequence length="177" mass="20361">MGDSNLWKVLRYLRLLYPSKSKRNIILISDGHIQNEGMTLQVVKKNALHTRIFTCGVSPTANRHMLRSLSHYGDGAFEYFDVKSKYNWERKVKSQTTRMFSPQCSSISIEWQTHMIENPNLSFTPAQICVLFNHERLLVYGFVHNCTEAILKAQVDNQELYTLVSTSELQKTTGTVS</sequence>
<dbReference type="GO" id="GO:0003950">
    <property type="term" value="F:NAD+ poly-ADP-ribosyltransferase activity"/>
    <property type="evidence" value="ECO:0007669"/>
    <property type="project" value="InterPro"/>
</dbReference>
<evidence type="ECO:0008006" key="2">
    <source>
        <dbReference type="Google" id="ProtNLM"/>
    </source>
</evidence>
<dbReference type="Gene3D" id="3.40.50.410">
    <property type="entry name" value="von Willebrand factor, type A domain"/>
    <property type="match status" value="1"/>
</dbReference>
<evidence type="ECO:0000313" key="1">
    <source>
        <dbReference type="EMBL" id="LAA18532.1"/>
    </source>
</evidence>
<dbReference type="InterPro" id="IPR031273">
    <property type="entry name" value="PARP4"/>
</dbReference>
<accession>A0A2H6MVJ8</accession>
<reference evidence="1" key="2">
    <citation type="submission" date="2017-12" db="EMBL/GenBank/DDBJ databases">
        <title>Coralsnake Venomics: Analyses of Venom Gland Transcriptomes and Proteomes of Six Brazilian Taxa.</title>
        <authorList>
            <person name="Aird S.D."/>
            <person name="Jorge da Silva N."/>
            <person name="Qiu L."/>
            <person name="Villar-Briones A."/>
            <person name="Aparecida-Saddi V."/>
            <person name="Campos-Telles M.P."/>
            <person name="Grau M."/>
            <person name="Mikheyev A.S."/>
        </authorList>
    </citation>
    <scope>NUCLEOTIDE SEQUENCE</scope>
    <source>
        <tissue evidence="1">Venom_gland</tissue>
    </source>
</reference>
<dbReference type="GO" id="GO:0005737">
    <property type="term" value="C:cytoplasm"/>
    <property type="evidence" value="ECO:0007669"/>
    <property type="project" value="TreeGrafter"/>
</dbReference>
<organism evidence="1">
    <name type="scientific">Micrurus carvalhoi</name>
    <dbReference type="NCBI Taxonomy" id="3147026"/>
    <lineage>
        <taxon>Eukaryota</taxon>
        <taxon>Metazoa</taxon>
        <taxon>Chordata</taxon>
        <taxon>Craniata</taxon>
        <taxon>Vertebrata</taxon>
        <taxon>Euteleostomi</taxon>
        <taxon>Lepidosauria</taxon>
        <taxon>Squamata</taxon>
        <taxon>Bifurcata</taxon>
        <taxon>Unidentata</taxon>
        <taxon>Episquamata</taxon>
        <taxon>Toxicofera</taxon>
        <taxon>Serpentes</taxon>
        <taxon>Colubroidea</taxon>
        <taxon>Elapidae</taxon>
        <taxon>Elapinae</taxon>
        <taxon>Micrurus</taxon>
    </lineage>
</organism>
<proteinExistence type="predicted"/>
<reference evidence="1" key="1">
    <citation type="submission" date="2017-07" db="EMBL/GenBank/DDBJ databases">
        <authorList>
            <person name="Mikheyev A."/>
            <person name="Grau M."/>
        </authorList>
    </citation>
    <scope>NUCLEOTIDE SEQUENCE</scope>
    <source>
        <tissue evidence="1">Venom_gland</tissue>
    </source>
</reference>
<dbReference type="PANTHER" id="PTHR46530:SF1">
    <property type="entry name" value="PROTEIN MONO-ADP-RIBOSYLTRANSFERASE PARP4"/>
    <property type="match status" value="1"/>
</dbReference>
<name>A0A2H6MVJ8_9SAUR</name>
<dbReference type="SUPFAM" id="SSF53300">
    <property type="entry name" value="vWA-like"/>
    <property type="match status" value="1"/>
</dbReference>
<dbReference type="InterPro" id="IPR036465">
    <property type="entry name" value="vWFA_dom_sf"/>
</dbReference>
<dbReference type="EMBL" id="IACI01009785">
    <property type="protein sequence ID" value="LAA18532.1"/>
    <property type="molecule type" value="Transcribed_RNA"/>
</dbReference>
<protein>
    <recommendedName>
        <fullName evidence="2">VWFA domain-containing protein</fullName>
    </recommendedName>
</protein>
<dbReference type="PANTHER" id="PTHR46530">
    <property type="entry name" value="PROTEIN MONO-ADP-RIBOSYLTRANSFERASE PARP4"/>
    <property type="match status" value="1"/>
</dbReference>